<evidence type="ECO:0008006" key="3">
    <source>
        <dbReference type="Google" id="ProtNLM"/>
    </source>
</evidence>
<proteinExistence type="predicted"/>
<reference evidence="1 2" key="1">
    <citation type="submission" date="2023-01" db="EMBL/GenBank/DDBJ databases">
        <authorList>
            <person name="Whitehead M."/>
        </authorList>
    </citation>
    <scope>NUCLEOTIDE SEQUENCE [LARGE SCALE GENOMIC DNA]</scope>
</reference>
<protein>
    <recommendedName>
        <fullName evidence="3">Cyclin-dependent kinase inhibitor domain-containing protein</fullName>
    </recommendedName>
</protein>
<dbReference type="AlphaFoldDB" id="A0AAV0X7S1"/>
<gene>
    <name evidence="1" type="ORF">MEUPH1_LOCUS18763</name>
</gene>
<evidence type="ECO:0000313" key="1">
    <source>
        <dbReference type="EMBL" id="CAI6363872.1"/>
    </source>
</evidence>
<sequence length="105" mass="12298">MTGRRAVRRVRGRRTKKQRFSIENSNSVMLNDQRPPPVTSAGRRCLFPADRQQPATPDDNLELAMEIERELLARKRNQWSFDFVNGTLVDEELSNSNWQWEIIVV</sequence>
<keyword evidence="2" id="KW-1185">Reference proteome</keyword>
<dbReference type="Proteomes" id="UP001160148">
    <property type="component" value="Unassembled WGS sequence"/>
</dbReference>
<dbReference type="EMBL" id="CARXXK010000003">
    <property type="protein sequence ID" value="CAI6363872.1"/>
    <property type="molecule type" value="Genomic_DNA"/>
</dbReference>
<name>A0AAV0X7S1_9HEMI</name>
<dbReference type="Gene3D" id="4.10.365.10">
    <property type="entry name" value="p27"/>
    <property type="match status" value="1"/>
</dbReference>
<evidence type="ECO:0000313" key="2">
    <source>
        <dbReference type="Proteomes" id="UP001160148"/>
    </source>
</evidence>
<comment type="caution">
    <text evidence="1">The sequence shown here is derived from an EMBL/GenBank/DDBJ whole genome shotgun (WGS) entry which is preliminary data.</text>
</comment>
<accession>A0AAV0X7S1</accession>
<organism evidence="1 2">
    <name type="scientific">Macrosiphum euphorbiae</name>
    <name type="common">potato aphid</name>
    <dbReference type="NCBI Taxonomy" id="13131"/>
    <lineage>
        <taxon>Eukaryota</taxon>
        <taxon>Metazoa</taxon>
        <taxon>Ecdysozoa</taxon>
        <taxon>Arthropoda</taxon>
        <taxon>Hexapoda</taxon>
        <taxon>Insecta</taxon>
        <taxon>Pterygota</taxon>
        <taxon>Neoptera</taxon>
        <taxon>Paraneoptera</taxon>
        <taxon>Hemiptera</taxon>
        <taxon>Sternorrhyncha</taxon>
        <taxon>Aphidomorpha</taxon>
        <taxon>Aphidoidea</taxon>
        <taxon>Aphididae</taxon>
        <taxon>Macrosiphini</taxon>
        <taxon>Macrosiphum</taxon>
    </lineage>
</organism>
<dbReference type="InterPro" id="IPR044898">
    <property type="entry name" value="CDI_dom_sf"/>
</dbReference>